<keyword evidence="4" id="KW-1185">Reference proteome</keyword>
<dbReference type="Proteomes" id="UP000257109">
    <property type="component" value="Unassembled WGS sequence"/>
</dbReference>
<feature type="coiled-coil region" evidence="1">
    <location>
        <begin position="356"/>
        <end position="383"/>
    </location>
</feature>
<evidence type="ECO:0008006" key="5">
    <source>
        <dbReference type="Google" id="ProtNLM"/>
    </source>
</evidence>
<feature type="non-terminal residue" evidence="3">
    <location>
        <position position="1"/>
    </location>
</feature>
<reference evidence="3" key="1">
    <citation type="submission" date="2018-05" db="EMBL/GenBank/DDBJ databases">
        <title>Draft genome of Mucuna pruriens seed.</title>
        <authorList>
            <person name="Nnadi N.E."/>
            <person name="Vos R."/>
            <person name="Hasami M.H."/>
            <person name="Devisetty U.K."/>
            <person name="Aguiy J.C."/>
        </authorList>
    </citation>
    <scope>NUCLEOTIDE SEQUENCE [LARGE SCALE GENOMIC DNA]</scope>
    <source>
        <strain evidence="3">JCA_2017</strain>
    </source>
</reference>
<sequence>MQKRRTTKKKGKQVPVMDSSHSYSPNNLSESWDCPPSARKHLIPDFSVVSTRRASLRLANKFIETRTKHVHANQVQDSNVSYARGASLRSAKKLSVTRTTSVQANQVSECSVAKLESPPTQILHPSTFALEIRHEETDKVGDSVAPQNYSIDVAEMANHSIQMEEHNAFEAQCIPLELKPLAENIQASSNSRERADNNNSKSISMVGHSSSRFSLNLTEMVNMWDNEGDEVNSVEQRSSMDTVEGYQVKPKFMAILRKILIKHGDVFQNSLVSTMTFRSIFLEVICDIISELQDKGLHKIKEDELQNMIGLANEMKNMKVNIEWLHLRLEEILEARQILEQSGMLKEKKDSNKKVIDTVKRELEHCEAEKKTLEAKFRSLCDKENACKEALARAQDECAMISQTITYAKSKSESWECPPYERKSLIPDSSILYDPCLDSLRSAKKFIETRITSVQAYQVPQCSAVGLDSPPRQVAPLSTFTPQIRHRDTEKVEHSGAVAPQNCSIYVTKMAEDIQASSNSKEKAYNNNSKSISMFEHSSSHFSLNHTEMVNMWDNECDEVNSVGQSSSIDTVEVEGYQVRPEVESILRKILTKHGDVFKNSTVSTMIFRSMLLEMVCDIISELQDKDLHKITEDELHSMLDLASEMKNMKVNIEWLHLRLEDILEARQILKQSGMLKEKKHINKKIVQTVERELEVCEAEKKAVEAKFQSLCDKESACKEALARAEDECVRICQTMTYAKSQLRHFVNCSLMNAFCPLTFVGLLLQHGILVNFSAKVLEIGVRRICVKKRR</sequence>
<dbReference type="PANTHER" id="PTHR35358:SF10">
    <property type="entry name" value="PLANT PHOSPHOLIPASE-LIKE PROTEIN"/>
    <property type="match status" value="1"/>
</dbReference>
<accession>A0A371ED97</accession>
<dbReference type="AlphaFoldDB" id="A0A371ED97"/>
<protein>
    <recommendedName>
        <fullName evidence="5">Phospholipase-like protein</fullName>
    </recommendedName>
</protein>
<organism evidence="3 4">
    <name type="scientific">Mucuna pruriens</name>
    <name type="common">Velvet bean</name>
    <name type="synonym">Dolichos pruriens</name>
    <dbReference type="NCBI Taxonomy" id="157652"/>
    <lineage>
        <taxon>Eukaryota</taxon>
        <taxon>Viridiplantae</taxon>
        <taxon>Streptophyta</taxon>
        <taxon>Embryophyta</taxon>
        <taxon>Tracheophyta</taxon>
        <taxon>Spermatophyta</taxon>
        <taxon>Magnoliopsida</taxon>
        <taxon>eudicotyledons</taxon>
        <taxon>Gunneridae</taxon>
        <taxon>Pentapetalae</taxon>
        <taxon>rosids</taxon>
        <taxon>fabids</taxon>
        <taxon>Fabales</taxon>
        <taxon>Fabaceae</taxon>
        <taxon>Papilionoideae</taxon>
        <taxon>50 kb inversion clade</taxon>
        <taxon>NPAAA clade</taxon>
        <taxon>indigoferoid/millettioid clade</taxon>
        <taxon>Phaseoleae</taxon>
        <taxon>Mucuna</taxon>
    </lineage>
</organism>
<dbReference type="STRING" id="157652.A0A371ED97"/>
<dbReference type="PANTHER" id="PTHR35358">
    <property type="entry name" value="OS06G0711100 PROTEIN"/>
    <property type="match status" value="1"/>
</dbReference>
<feature type="region of interest" description="Disordered" evidence="2">
    <location>
        <begin position="1"/>
        <end position="31"/>
    </location>
</feature>
<dbReference type="OrthoDB" id="1096033at2759"/>
<name>A0A371ED97_MUCPR</name>
<dbReference type="EMBL" id="QJKJ01014608">
    <property type="protein sequence ID" value="RDX63998.1"/>
    <property type="molecule type" value="Genomic_DNA"/>
</dbReference>
<evidence type="ECO:0000313" key="3">
    <source>
        <dbReference type="EMBL" id="RDX63998.1"/>
    </source>
</evidence>
<feature type="compositionally biased region" description="Polar residues" evidence="2">
    <location>
        <begin position="19"/>
        <end position="30"/>
    </location>
</feature>
<dbReference type="InterPro" id="IPR007942">
    <property type="entry name" value="PLipase-like"/>
</dbReference>
<evidence type="ECO:0000256" key="1">
    <source>
        <dbReference type="SAM" id="Coils"/>
    </source>
</evidence>
<keyword evidence="1" id="KW-0175">Coiled coil</keyword>
<proteinExistence type="predicted"/>
<dbReference type="Pfam" id="PF05278">
    <property type="entry name" value="PEARLI-4"/>
    <property type="match status" value="2"/>
</dbReference>
<gene>
    <name evidence="3" type="ORF">CR513_57499</name>
</gene>
<comment type="caution">
    <text evidence="3">The sequence shown here is derived from an EMBL/GenBank/DDBJ whole genome shotgun (WGS) entry which is preliminary data.</text>
</comment>
<evidence type="ECO:0000313" key="4">
    <source>
        <dbReference type="Proteomes" id="UP000257109"/>
    </source>
</evidence>
<feature type="compositionally biased region" description="Basic residues" evidence="2">
    <location>
        <begin position="1"/>
        <end position="12"/>
    </location>
</feature>
<evidence type="ECO:0000256" key="2">
    <source>
        <dbReference type="SAM" id="MobiDB-lite"/>
    </source>
</evidence>